<evidence type="ECO:0000313" key="2">
    <source>
        <dbReference type="EMBL" id="ASP21701.1"/>
    </source>
</evidence>
<evidence type="ECO:0000313" key="3">
    <source>
        <dbReference type="Proteomes" id="UP000203589"/>
    </source>
</evidence>
<dbReference type="Gene3D" id="3.40.630.30">
    <property type="match status" value="1"/>
</dbReference>
<dbReference type="KEGG" id="aht:ANTHELSMS3_03049"/>
<accession>A0A222E6Y9</accession>
<dbReference type="Proteomes" id="UP000203589">
    <property type="component" value="Chromosome"/>
</dbReference>
<dbReference type="PANTHER" id="PTHR36174:SF1">
    <property type="entry name" value="LIPID II:GLYCINE GLYCYLTRANSFERASE"/>
    <property type="match status" value="1"/>
</dbReference>
<feature type="domain" description="BioF2-like acetyltransferase" evidence="1">
    <location>
        <begin position="133"/>
        <end position="255"/>
    </location>
</feature>
<dbReference type="InterPro" id="IPR038740">
    <property type="entry name" value="BioF2-like_GNAT_dom"/>
</dbReference>
<organism evidence="2 3">
    <name type="scientific">Antarctobacter heliothermus</name>
    <dbReference type="NCBI Taxonomy" id="74033"/>
    <lineage>
        <taxon>Bacteria</taxon>
        <taxon>Pseudomonadati</taxon>
        <taxon>Pseudomonadota</taxon>
        <taxon>Alphaproteobacteria</taxon>
        <taxon>Rhodobacterales</taxon>
        <taxon>Roseobacteraceae</taxon>
        <taxon>Antarctobacter</taxon>
    </lineage>
</organism>
<reference evidence="2 3" key="1">
    <citation type="submission" date="2017-07" db="EMBL/GenBank/DDBJ databases">
        <title>Genome Sequence of Antarctobacter heliothermus Strain SMS3 Isolated from a culture of the Diatom Skeletonema marinoi.</title>
        <authorList>
            <person name="Topel M."/>
            <person name="Pinder M.I.M."/>
            <person name="Johansson O.N."/>
            <person name="Kourtchenko O."/>
            <person name="Godhe A."/>
            <person name="Clarke A.K."/>
        </authorList>
    </citation>
    <scope>NUCLEOTIDE SEQUENCE [LARGE SCALE GENOMIC DNA]</scope>
    <source>
        <strain evidence="2 3">SMS3</strain>
    </source>
</reference>
<evidence type="ECO:0000259" key="1">
    <source>
        <dbReference type="Pfam" id="PF13480"/>
    </source>
</evidence>
<dbReference type="AlphaFoldDB" id="A0A222E6Y9"/>
<keyword evidence="2" id="KW-0808">Transferase</keyword>
<dbReference type="Pfam" id="PF13480">
    <property type="entry name" value="Acetyltransf_6"/>
    <property type="match status" value="1"/>
</dbReference>
<proteinExistence type="predicted"/>
<name>A0A222E6Y9_9RHOB</name>
<gene>
    <name evidence="2" type="ORF">ANTHELSMS3_03049</name>
</gene>
<dbReference type="GO" id="GO:0016740">
    <property type="term" value="F:transferase activity"/>
    <property type="evidence" value="ECO:0007669"/>
    <property type="project" value="UniProtKB-KW"/>
</dbReference>
<dbReference type="PANTHER" id="PTHR36174">
    <property type="entry name" value="LIPID II:GLYCINE GLYCYLTRANSFERASE"/>
    <property type="match status" value="1"/>
</dbReference>
<dbReference type="SUPFAM" id="SSF55729">
    <property type="entry name" value="Acyl-CoA N-acyltransferases (Nat)"/>
    <property type="match status" value="1"/>
</dbReference>
<keyword evidence="3" id="KW-1185">Reference proteome</keyword>
<dbReference type="InterPro" id="IPR050644">
    <property type="entry name" value="PG_Glycine_Bridge_Synth"/>
</dbReference>
<dbReference type="InterPro" id="IPR016181">
    <property type="entry name" value="Acyl_CoA_acyltransferase"/>
</dbReference>
<dbReference type="EMBL" id="CP022540">
    <property type="protein sequence ID" value="ASP21701.1"/>
    <property type="molecule type" value="Genomic_DNA"/>
</dbReference>
<protein>
    <submittedName>
        <fullName evidence="2">Acetyltransferase (GNAT) domain protein</fullName>
    </submittedName>
</protein>
<sequence length="300" mass="33189">MWGMTAALPLPLPQSEEFAATCQALGRPLRRCKSEVGRRVRLWWQIQSHKIGVLGRIDLVSRGPVASEAGDLTDWTMRWQRWHDGRPLVLNADGLGPELLRSAGFWPLMTPASLALLPLGPEADMRAAMAQKWRNRLNRATREGLEVRETALTSNHWLLTAEAAQARARRYRGMPPGFSAAFAQVNPGAAQVFEARLRGVPVAAALMLRHGRMATWQIGVTTPEGRQRHAINLLLWRAMQSLAAQGHDCLDLGILNAQDAPGLAHFKLGTGAHTHRLGGTWLHLGALAPLARRLPRRFLQ</sequence>